<keyword evidence="4" id="KW-1185">Reference proteome</keyword>
<keyword evidence="2" id="KW-0808">Transferase</keyword>
<dbReference type="Proteomes" id="UP001519288">
    <property type="component" value="Unassembled WGS sequence"/>
</dbReference>
<dbReference type="Gene3D" id="3.40.50.2000">
    <property type="entry name" value="Glycogen Phosphorylase B"/>
    <property type="match status" value="2"/>
</dbReference>
<dbReference type="PANTHER" id="PTHR48050:SF13">
    <property type="entry name" value="STEROL 3-BETA-GLUCOSYLTRANSFERASE UGT80A2"/>
    <property type="match status" value="1"/>
</dbReference>
<evidence type="ECO:0000313" key="4">
    <source>
        <dbReference type="Proteomes" id="UP001519288"/>
    </source>
</evidence>
<dbReference type="NCBIfam" id="TIGR01426">
    <property type="entry name" value="MGT"/>
    <property type="match status" value="1"/>
</dbReference>
<comment type="similarity">
    <text evidence="1">Belongs to the UDP-glycosyltransferase family.</text>
</comment>
<reference evidence="3 4" key="1">
    <citation type="submission" date="2021-03" db="EMBL/GenBank/DDBJ databases">
        <title>Genomic Encyclopedia of Type Strains, Phase IV (KMG-IV): sequencing the most valuable type-strain genomes for metagenomic binning, comparative biology and taxonomic classification.</title>
        <authorList>
            <person name="Goeker M."/>
        </authorList>
    </citation>
    <scope>NUCLEOTIDE SEQUENCE [LARGE SCALE GENOMIC DNA]</scope>
    <source>
        <strain evidence="3 4">DSM 26806</strain>
    </source>
</reference>
<name>A0ABS4JHM6_9BACL</name>
<dbReference type="EMBL" id="JAGGLD010000002">
    <property type="protein sequence ID" value="MBP2000611.1"/>
    <property type="molecule type" value="Genomic_DNA"/>
</dbReference>
<evidence type="ECO:0000256" key="1">
    <source>
        <dbReference type="ARBA" id="ARBA00009995"/>
    </source>
</evidence>
<dbReference type="InterPro" id="IPR006326">
    <property type="entry name" value="UDPGT_MGT-like"/>
</dbReference>
<evidence type="ECO:0000313" key="3">
    <source>
        <dbReference type="EMBL" id="MBP2000611.1"/>
    </source>
</evidence>
<dbReference type="InterPro" id="IPR050426">
    <property type="entry name" value="Glycosyltransferase_28"/>
</dbReference>
<dbReference type="SUPFAM" id="SSF53756">
    <property type="entry name" value="UDP-Glycosyltransferase/glycogen phosphorylase"/>
    <property type="match status" value="1"/>
</dbReference>
<protein>
    <submittedName>
        <fullName evidence="3">MGT family glycosyltransferase</fullName>
    </submittedName>
</protein>
<dbReference type="CDD" id="cd03784">
    <property type="entry name" value="GT1_Gtf-like"/>
    <property type="match status" value="1"/>
</dbReference>
<dbReference type="PANTHER" id="PTHR48050">
    <property type="entry name" value="STEROL 3-BETA-GLUCOSYLTRANSFERASE"/>
    <property type="match status" value="1"/>
</dbReference>
<evidence type="ECO:0000256" key="2">
    <source>
        <dbReference type="ARBA" id="ARBA00022679"/>
    </source>
</evidence>
<dbReference type="InterPro" id="IPR002213">
    <property type="entry name" value="UDP_glucos_trans"/>
</dbReference>
<dbReference type="Pfam" id="PF00201">
    <property type="entry name" value="UDPGT"/>
    <property type="match status" value="1"/>
</dbReference>
<organism evidence="3 4">
    <name type="scientific">Paenibacillus shirakamiensis</name>
    <dbReference type="NCBI Taxonomy" id="1265935"/>
    <lineage>
        <taxon>Bacteria</taxon>
        <taxon>Bacillati</taxon>
        <taxon>Bacillota</taxon>
        <taxon>Bacilli</taxon>
        <taxon>Bacillales</taxon>
        <taxon>Paenibacillaceae</taxon>
        <taxon>Paenibacillus</taxon>
    </lineage>
</organism>
<dbReference type="RefSeq" id="WP_209860935.1">
    <property type="nucleotide sequence ID" value="NZ_JAGGLD010000002.1"/>
</dbReference>
<sequence>MSRVIYFGVDLHGHVNPSLGLIRKLVERGEEVFYYCSDAFRDKIEHTGATFRSYRGLLGFGTHQGSGVDTFLVFADFIMNKSQTMLEALHEEVVELQADYILHDAFCLWGKQFAEKLELPGVALIANFPFIDEMAQEDPDFFMEYVLRAADDPLYKKHKGNHDMYRKLLDKLSRIIATKYGIESLNIINDVFGSKQRLNIVLTSKQFQLYADAFDDSYWFAGYTLSPRLELVDFPYEKLDDRPLVYIAFGTILNNLVDLVKSCIQAFTSENVQVVLSIGSAIDVKELGPIPSHILVFPYVPQLEVLSRADAFVTHGGANSIYESLCHHVPMVVVPQVFDEFMGALMVEQAGAGIYLREDELQSIDIRQAVQHVLTDPEYRRHCEVIHQSFKVTGGLDAAVDQILRFADKRVVHEI</sequence>
<comment type="caution">
    <text evidence="3">The sequence shown here is derived from an EMBL/GenBank/DDBJ whole genome shotgun (WGS) entry which is preliminary data.</text>
</comment>
<proteinExistence type="inferred from homology"/>
<gene>
    <name evidence="3" type="ORF">J2Z69_001642</name>
</gene>
<accession>A0ABS4JHM6</accession>